<feature type="domain" description="Protein kinase" evidence="6">
    <location>
        <begin position="39"/>
        <end position="336"/>
    </location>
</feature>
<comment type="similarity">
    <text evidence="4">Belongs to the protein kinase superfamily.</text>
</comment>
<dbReference type="Pfam" id="PF00069">
    <property type="entry name" value="Pkinase"/>
    <property type="match status" value="1"/>
</dbReference>
<dbReference type="eggNOG" id="KOG0585">
    <property type="taxonomic scope" value="Eukaryota"/>
</dbReference>
<evidence type="ECO:0000313" key="8">
    <source>
        <dbReference type="Proteomes" id="UP000012174"/>
    </source>
</evidence>
<dbReference type="GO" id="GO:0005516">
    <property type="term" value="F:calmodulin binding"/>
    <property type="evidence" value="ECO:0007669"/>
    <property type="project" value="TreeGrafter"/>
</dbReference>
<dbReference type="InterPro" id="IPR000719">
    <property type="entry name" value="Prot_kinase_dom"/>
</dbReference>
<keyword evidence="2 3" id="KW-0067">ATP-binding</keyword>
<dbReference type="PROSITE" id="PS00107">
    <property type="entry name" value="PROTEIN_KINASE_ATP"/>
    <property type="match status" value="1"/>
</dbReference>
<dbReference type="SMART" id="SM00220">
    <property type="entry name" value="S_TKc"/>
    <property type="match status" value="1"/>
</dbReference>
<dbReference type="GO" id="GO:0005524">
    <property type="term" value="F:ATP binding"/>
    <property type="evidence" value="ECO:0007669"/>
    <property type="project" value="UniProtKB-UniRule"/>
</dbReference>
<dbReference type="SUPFAM" id="SSF56112">
    <property type="entry name" value="Protein kinase-like (PK-like)"/>
    <property type="match status" value="1"/>
</dbReference>
<evidence type="ECO:0000256" key="1">
    <source>
        <dbReference type="ARBA" id="ARBA00022741"/>
    </source>
</evidence>
<gene>
    <name evidence="7" type="ORF">UCREL1_8706</name>
</gene>
<keyword evidence="7" id="KW-0418">Kinase</keyword>
<dbReference type="Gene3D" id="3.30.200.20">
    <property type="entry name" value="Phosphorylase Kinase, domain 1"/>
    <property type="match status" value="1"/>
</dbReference>
<evidence type="ECO:0000313" key="7">
    <source>
        <dbReference type="EMBL" id="EMR64333.1"/>
    </source>
</evidence>
<evidence type="ECO:0000256" key="3">
    <source>
        <dbReference type="PROSITE-ProRule" id="PRU10141"/>
    </source>
</evidence>
<dbReference type="Gene3D" id="1.10.510.10">
    <property type="entry name" value="Transferase(Phosphotransferase) domain 1"/>
    <property type="match status" value="1"/>
</dbReference>
<keyword evidence="1 3" id="KW-0547">Nucleotide-binding</keyword>
<dbReference type="HOGENOM" id="CLU_000288_63_0_1"/>
<keyword evidence="4" id="KW-0723">Serine/threonine-protein kinase</keyword>
<accession>M7SJ49</accession>
<dbReference type="Proteomes" id="UP000012174">
    <property type="component" value="Unassembled WGS sequence"/>
</dbReference>
<protein>
    <submittedName>
        <fullName evidence="7">Putative calcium calmodulin-dependent protein kinase protein</fullName>
    </submittedName>
</protein>
<evidence type="ECO:0000256" key="4">
    <source>
        <dbReference type="RuleBase" id="RU000304"/>
    </source>
</evidence>
<dbReference type="PANTHER" id="PTHR24346:SF77">
    <property type="entry name" value="SERINE THREONINE PROTEIN KINASE"/>
    <property type="match status" value="1"/>
</dbReference>
<dbReference type="InterPro" id="IPR011009">
    <property type="entry name" value="Kinase-like_dom_sf"/>
</dbReference>
<sequence>MRHHRRTPSQHREVKETLNARTEYTSDETEGTQHRINQYVIKEEIGRGSYGAVHLGVDQYGNEFAIKEFSKARLRKRAQSNILKRPHGAGPDLAAPGRWAAHKRQLSHQEAEEAKDALYLIREEIAIMKKLNHPNLVSLIEVLDDPEEDSLYMVLEMCKKGVVMKIGLDNSADPYDEESCRCWFRDLILGIEYLHAQGVVHRDIKPDNLLLTADDVLKIVDFGVSELFEKPKEMVTKKTMGSPAFLAPELCDPKHGEVSGKAADIWSMGVSLYCLKYGKLPFQKETVVEMLEAIPTEEVPIPPGENQSLVDIFTHILDKNPDTRITMSELRNHPWVTKGGIDPLLPEDENCTELIEPPNELEVNHAFTRKMTHLFCVVSNYIHEFVYPTY</sequence>
<dbReference type="GO" id="GO:0004683">
    <property type="term" value="F:calcium/calmodulin-dependent protein kinase activity"/>
    <property type="evidence" value="ECO:0007669"/>
    <property type="project" value="TreeGrafter"/>
</dbReference>
<dbReference type="FunFam" id="1.10.510.10:FF:000571">
    <property type="entry name" value="Maternal embryonic leucine zipper kinase"/>
    <property type="match status" value="1"/>
</dbReference>
<dbReference type="KEGG" id="ela:UCREL1_8706"/>
<evidence type="ECO:0000259" key="6">
    <source>
        <dbReference type="PROSITE" id="PS50011"/>
    </source>
</evidence>
<reference evidence="8" key="1">
    <citation type="journal article" date="2013" name="Genome Announc.">
        <title>Draft genome sequence of the grapevine dieback fungus Eutypa lata UCR-EL1.</title>
        <authorList>
            <person name="Blanco-Ulate B."/>
            <person name="Rolshausen P.E."/>
            <person name="Cantu D."/>
        </authorList>
    </citation>
    <scope>NUCLEOTIDE SEQUENCE [LARGE SCALE GENOMIC DNA]</scope>
    <source>
        <strain evidence="8">UCR-EL1</strain>
    </source>
</reference>
<proteinExistence type="inferred from homology"/>
<evidence type="ECO:0000256" key="5">
    <source>
        <dbReference type="SAM" id="MobiDB-lite"/>
    </source>
</evidence>
<dbReference type="STRING" id="1287681.M7SJ49"/>
<organism evidence="7 8">
    <name type="scientific">Eutypa lata (strain UCR-EL1)</name>
    <name type="common">Grapevine dieback disease fungus</name>
    <name type="synonym">Eutypa armeniacae</name>
    <dbReference type="NCBI Taxonomy" id="1287681"/>
    <lineage>
        <taxon>Eukaryota</taxon>
        <taxon>Fungi</taxon>
        <taxon>Dikarya</taxon>
        <taxon>Ascomycota</taxon>
        <taxon>Pezizomycotina</taxon>
        <taxon>Sordariomycetes</taxon>
        <taxon>Xylariomycetidae</taxon>
        <taxon>Xylariales</taxon>
        <taxon>Diatrypaceae</taxon>
        <taxon>Eutypa</taxon>
    </lineage>
</organism>
<dbReference type="CDD" id="cd14008">
    <property type="entry name" value="STKc_LKB1_CaMKK"/>
    <property type="match status" value="1"/>
</dbReference>
<dbReference type="FunFam" id="3.30.200.20:FF:000447">
    <property type="entry name" value="Calcium/calmodulin dependent protein kinase"/>
    <property type="match status" value="1"/>
</dbReference>
<name>M7SJ49_EUTLA</name>
<dbReference type="PROSITE" id="PS50011">
    <property type="entry name" value="PROTEIN_KINASE_DOM"/>
    <property type="match status" value="1"/>
</dbReference>
<dbReference type="OMA" id="MACGPCM"/>
<dbReference type="GO" id="GO:0035556">
    <property type="term" value="P:intracellular signal transduction"/>
    <property type="evidence" value="ECO:0007669"/>
    <property type="project" value="TreeGrafter"/>
</dbReference>
<feature type="binding site" evidence="3">
    <location>
        <position position="67"/>
    </location>
    <ligand>
        <name>ATP</name>
        <dbReference type="ChEBI" id="CHEBI:30616"/>
    </ligand>
</feature>
<dbReference type="InterPro" id="IPR008271">
    <property type="entry name" value="Ser/Thr_kinase_AS"/>
</dbReference>
<keyword evidence="8" id="KW-1185">Reference proteome</keyword>
<feature type="region of interest" description="Disordered" evidence="5">
    <location>
        <begin position="1"/>
        <end position="32"/>
    </location>
</feature>
<dbReference type="PROSITE" id="PS00108">
    <property type="entry name" value="PROTEIN_KINASE_ST"/>
    <property type="match status" value="1"/>
</dbReference>
<dbReference type="GO" id="GO:0005737">
    <property type="term" value="C:cytoplasm"/>
    <property type="evidence" value="ECO:0007669"/>
    <property type="project" value="TreeGrafter"/>
</dbReference>
<dbReference type="PANTHER" id="PTHR24346">
    <property type="entry name" value="MAP/MICROTUBULE AFFINITY-REGULATING KINASE"/>
    <property type="match status" value="1"/>
</dbReference>
<evidence type="ECO:0000256" key="2">
    <source>
        <dbReference type="ARBA" id="ARBA00022840"/>
    </source>
</evidence>
<keyword evidence="7" id="KW-0808">Transferase</keyword>
<dbReference type="EMBL" id="KB707094">
    <property type="protein sequence ID" value="EMR64333.1"/>
    <property type="molecule type" value="Genomic_DNA"/>
</dbReference>
<dbReference type="OrthoDB" id="68483at2759"/>
<dbReference type="AlphaFoldDB" id="M7SJ49"/>
<dbReference type="InterPro" id="IPR017441">
    <property type="entry name" value="Protein_kinase_ATP_BS"/>
</dbReference>